<feature type="transmembrane region" description="Helical" evidence="1">
    <location>
        <begin position="146"/>
        <end position="164"/>
    </location>
</feature>
<dbReference type="PANTHER" id="PTHR38454:SF1">
    <property type="entry name" value="INTEGRAL MEMBRANE PROTEIN"/>
    <property type="match status" value="1"/>
</dbReference>
<feature type="transmembrane region" description="Helical" evidence="1">
    <location>
        <begin position="309"/>
        <end position="329"/>
    </location>
</feature>
<dbReference type="Proteomes" id="UP001477672">
    <property type="component" value="Unassembled WGS sequence"/>
</dbReference>
<feature type="transmembrane region" description="Helical" evidence="1">
    <location>
        <begin position="246"/>
        <end position="267"/>
    </location>
</feature>
<feature type="transmembrane region" description="Helical" evidence="1">
    <location>
        <begin position="24"/>
        <end position="48"/>
    </location>
</feature>
<feature type="transmembrane region" description="Helical" evidence="1">
    <location>
        <begin position="822"/>
        <end position="843"/>
    </location>
</feature>
<gene>
    <name evidence="2" type="ORF">WMO24_07205</name>
</gene>
<dbReference type="PANTHER" id="PTHR38454">
    <property type="entry name" value="INTEGRAL MEMBRANE PROTEIN-RELATED"/>
    <property type="match status" value="1"/>
</dbReference>
<protein>
    <submittedName>
        <fullName evidence="2">YfhO family protein</fullName>
    </submittedName>
</protein>
<feature type="transmembrane region" description="Helical" evidence="1">
    <location>
        <begin position="196"/>
        <end position="226"/>
    </location>
</feature>
<proteinExistence type="predicted"/>
<feature type="transmembrane region" description="Helical" evidence="1">
    <location>
        <begin position="397"/>
        <end position="417"/>
    </location>
</feature>
<sequence length="860" mass="94405">MNKRAMPKGSEADSMKQGWSEKRILAVTALLCAGMVCAVYVALGVWPFGPNTVVTGDLGGQYLNYFAHMRRSLLDGFSGWGYTFEKGLGGNLMGILAYYCASPFHVLYFFFDPRYYTEIAALVLLCKVTAAGTAMAFFLERRFPQLRHRAILSALGYAFCAWAFVYSQNIMWHDVWLLLPLVCYGIWTLCRTGRPFVFAVSLALAIFSNFYIAYMACIFCVLYFFWELWAGGHELDGRTCVRRCVGFGFGALCGGGLPAFLLVPALLDVQQNKGMSGGFSITGETSFKASEFFYRLMPGNFDWSNVEAGLPNVYCGTLVVVLVIVYFCARGISLREKLASAAVLGILFASLYSRDLMLLFHGLTPPVWFPYRNSFLFSFWLCFLAGRALVSPCLNAWRLACAGGAGLGFLAVCFLVRHEWYTATLFVAGGALCAVGAVCVVCLRASRRAVRAGALVVCGVLCVLELTWNSADVLSRFEQYPRQDYLDFYDETSAAVEYTEHLDEGARMEKTFQRSYNDPMLLGYHGVSHFGSTQDSANTDWLSAMGFSDLNGYRSGGTAFGEALIGLKYLLAREGDSLQPHYVFAGQAGETSLQLWQNPYALPVGFFADVQALEQTIPVCEEGQDVFDVQNALFRALSGEDALLLEDLSVSGPTGRLTGQQEYTASVPKDGIVYAVWEGDEALPVEIPDAVGAQPGIWYTWGVVCLGEYSAGDTVRAQVQAVYEEMELTGVRFCVLDTGRLKAFCDRASQNVQQTQLEIGTFRAQVQADGQSLYVISVPWSQALRCTVDGQPVSVHRLADGLCAVELTAGEQSLELGWTVPGATWGLCLSAAAAAMLAALWLFGRKKNKGGESHVHLHHR</sequence>
<keyword evidence="1" id="KW-0472">Membrane</keyword>
<comment type="caution">
    <text evidence="2">The sequence shown here is derived from an EMBL/GenBank/DDBJ whole genome shotgun (WGS) entry which is preliminary data.</text>
</comment>
<dbReference type="Pfam" id="PF09586">
    <property type="entry name" value="YfhO"/>
    <property type="match status" value="2"/>
</dbReference>
<reference evidence="2 3" key="1">
    <citation type="submission" date="2024-03" db="EMBL/GenBank/DDBJ databases">
        <title>Human intestinal bacterial collection.</title>
        <authorList>
            <person name="Pauvert C."/>
            <person name="Hitch T.C.A."/>
            <person name="Clavel T."/>
        </authorList>
    </citation>
    <scope>NUCLEOTIDE SEQUENCE [LARGE SCALE GENOMIC DNA]</scope>
    <source>
        <strain evidence="2 3">CLA-JM-H11</strain>
    </source>
</reference>
<name>A0ABV1GEM6_9FIRM</name>
<dbReference type="RefSeq" id="WP_349215683.1">
    <property type="nucleotide sequence ID" value="NZ_JBBMFA010000084.1"/>
</dbReference>
<feature type="transmembrane region" description="Helical" evidence="1">
    <location>
        <begin position="423"/>
        <end position="443"/>
    </location>
</feature>
<evidence type="ECO:0000313" key="2">
    <source>
        <dbReference type="EMBL" id="MEQ2520214.1"/>
    </source>
</evidence>
<keyword evidence="1" id="KW-1133">Transmembrane helix</keyword>
<evidence type="ECO:0000256" key="1">
    <source>
        <dbReference type="SAM" id="Phobius"/>
    </source>
</evidence>
<accession>A0ABV1GEM6</accession>
<keyword evidence="3" id="KW-1185">Reference proteome</keyword>
<dbReference type="InterPro" id="IPR018580">
    <property type="entry name" value="Uncharacterised_YfhO"/>
</dbReference>
<feature type="transmembrane region" description="Helical" evidence="1">
    <location>
        <begin position="119"/>
        <end position="139"/>
    </location>
</feature>
<feature type="transmembrane region" description="Helical" evidence="1">
    <location>
        <begin position="450"/>
        <end position="468"/>
    </location>
</feature>
<feature type="transmembrane region" description="Helical" evidence="1">
    <location>
        <begin position="341"/>
        <end position="363"/>
    </location>
</feature>
<keyword evidence="1" id="KW-0812">Transmembrane</keyword>
<dbReference type="EMBL" id="JBBMFA010000084">
    <property type="protein sequence ID" value="MEQ2520214.1"/>
    <property type="molecule type" value="Genomic_DNA"/>
</dbReference>
<evidence type="ECO:0000313" key="3">
    <source>
        <dbReference type="Proteomes" id="UP001477672"/>
    </source>
</evidence>
<organism evidence="2 3">
    <name type="scientific">Ruthenibacterium intestinale</name>
    <dbReference type="NCBI Taxonomy" id="3133163"/>
    <lineage>
        <taxon>Bacteria</taxon>
        <taxon>Bacillati</taxon>
        <taxon>Bacillota</taxon>
        <taxon>Clostridia</taxon>
        <taxon>Eubacteriales</taxon>
        <taxon>Oscillospiraceae</taxon>
        <taxon>Ruthenibacterium</taxon>
    </lineage>
</organism>
<feature type="transmembrane region" description="Helical" evidence="1">
    <location>
        <begin position="369"/>
        <end position="390"/>
    </location>
</feature>